<dbReference type="SFLD" id="SFLDS00003">
    <property type="entry name" value="Haloacid_Dehalogenase"/>
    <property type="match status" value="1"/>
</dbReference>
<dbReference type="SFLD" id="SFLDG01129">
    <property type="entry name" value="C1.5:_HAD__Beta-PGM__Phosphata"/>
    <property type="match status" value="1"/>
</dbReference>
<dbReference type="PANTHER" id="PTHR43481:SF4">
    <property type="entry name" value="GLYCEROL-1-PHOSPHATE PHOSPHOHYDROLASE 1-RELATED"/>
    <property type="match status" value="1"/>
</dbReference>
<dbReference type="PANTHER" id="PTHR43481">
    <property type="entry name" value="FRUCTOSE-1-PHOSPHATE PHOSPHATASE"/>
    <property type="match status" value="1"/>
</dbReference>
<sequence length="227" mass="24483">MVISVLIFDFDGLLMDTETTLFECWRYEWRQHGLELDPARFFADHGGDVTEQRYAELARAVGPGYDRAASHARRIAYREELHATLGPAPGISEWFAEAAGLGLRLAVASSSPTHWVHGHLTRAGLLSRFEVVACGDEVTGHKPDPAVYLLALRRLGIAPEAAVAFEDTPHGVAAARAAGLRCVAVPNPYAARDRFGAADMVLRSAATTTLTRLLGELAAPSPAAGRR</sequence>
<reference evidence="1" key="2">
    <citation type="submission" date="2022-09" db="EMBL/GenBank/DDBJ databases">
        <title>Biosynthetic gene clusters of Dactylosporangioum fulvum.</title>
        <authorList>
            <person name="Caradec T."/>
        </authorList>
    </citation>
    <scope>NUCLEOTIDE SEQUENCE</scope>
    <source>
        <strain evidence="1">NRRL B-16292</strain>
    </source>
</reference>
<dbReference type="InterPro" id="IPR041492">
    <property type="entry name" value="HAD_2"/>
</dbReference>
<dbReference type="InterPro" id="IPR023198">
    <property type="entry name" value="PGP-like_dom2"/>
</dbReference>
<gene>
    <name evidence="1" type="ORF">Dfulv_13070</name>
</gene>
<name>A0ABY5W4W9_9ACTN</name>
<dbReference type="InterPro" id="IPR023214">
    <property type="entry name" value="HAD_sf"/>
</dbReference>
<dbReference type="RefSeq" id="WP_259863157.1">
    <property type="nucleotide sequence ID" value="NZ_BAAAST010000092.1"/>
</dbReference>
<organism evidence="1 2">
    <name type="scientific">Dactylosporangium fulvum</name>
    <dbReference type="NCBI Taxonomy" id="53359"/>
    <lineage>
        <taxon>Bacteria</taxon>
        <taxon>Bacillati</taxon>
        <taxon>Actinomycetota</taxon>
        <taxon>Actinomycetes</taxon>
        <taxon>Micromonosporales</taxon>
        <taxon>Micromonosporaceae</taxon>
        <taxon>Dactylosporangium</taxon>
    </lineage>
</organism>
<evidence type="ECO:0000313" key="2">
    <source>
        <dbReference type="Proteomes" id="UP001059617"/>
    </source>
</evidence>
<dbReference type="NCBIfam" id="TIGR01509">
    <property type="entry name" value="HAD-SF-IA-v3"/>
    <property type="match status" value="1"/>
</dbReference>
<reference evidence="1" key="1">
    <citation type="submission" date="2021-04" db="EMBL/GenBank/DDBJ databases">
        <authorList>
            <person name="Hartkoorn R.C."/>
            <person name="Beaudoing E."/>
            <person name="Hot D."/>
        </authorList>
    </citation>
    <scope>NUCLEOTIDE SEQUENCE</scope>
    <source>
        <strain evidence="1">NRRL B-16292</strain>
    </source>
</reference>
<dbReference type="Gene3D" id="1.10.150.240">
    <property type="entry name" value="Putative phosphatase, domain 2"/>
    <property type="match status" value="1"/>
</dbReference>
<dbReference type="Gene3D" id="3.40.50.1000">
    <property type="entry name" value="HAD superfamily/HAD-like"/>
    <property type="match status" value="1"/>
</dbReference>
<dbReference type="Pfam" id="PF13419">
    <property type="entry name" value="HAD_2"/>
    <property type="match status" value="1"/>
</dbReference>
<dbReference type="SUPFAM" id="SSF56784">
    <property type="entry name" value="HAD-like"/>
    <property type="match status" value="1"/>
</dbReference>
<proteinExistence type="predicted"/>
<dbReference type="InterPro" id="IPR006439">
    <property type="entry name" value="HAD-SF_hydro_IA"/>
</dbReference>
<keyword evidence="1" id="KW-0378">Hydrolase</keyword>
<dbReference type="InterPro" id="IPR051806">
    <property type="entry name" value="HAD-like_SPP"/>
</dbReference>
<keyword evidence="2" id="KW-1185">Reference proteome</keyword>
<accession>A0ABY5W4W9</accession>
<dbReference type="GO" id="GO:0016787">
    <property type="term" value="F:hydrolase activity"/>
    <property type="evidence" value="ECO:0007669"/>
    <property type="project" value="UniProtKB-KW"/>
</dbReference>
<dbReference type="PRINTS" id="PR00413">
    <property type="entry name" value="HADHALOGNASE"/>
</dbReference>
<protein>
    <submittedName>
        <fullName evidence="1">HAD-IA family hydrolase</fullName>
    </submittedName>
</protein>
<dbReference type="InterPro" id="IPR036412">
    <property type="entry name" value="HAD-like_sf"/>
</dbReference>
<dbReference type="Proteomes" id="UP001059617">
    <property type="component" value="Chromosome"/>
</dbReference>
<dbReference type="EMBL" id="CP073720">
    <property type="protein sequence ID" value="UWP85102.1"/>
    <property type="molecule type" value="Genomic_DNA"/>
</dbReference>
<evidence type="ECO:0000313" key="1">
    <source>
        <dbReference type="EMBL" id="UWP85102.1"/>
    </source>
</evidence>